<dbReference type="Pfam" id="PF24125">
    <property type="entry name" value="Cds6_C"/>
    <property type="match status" value="1"/>
</dbReference>
<evidence type="ECO:0000313" key="9">
    <source>
        <dbReference type="EMBL" id="QKF78197.1"/>
    </source>
</evidence>
<dbReference type="AlphaFoldDB" id="A0AAE7BI13"/>
<dbReference type="PANTHER" id="PTHR36699">
    <property type="entry name" value="LD-TRANSPEPTIDASE"/>
    <property type="match status" value="1"/>
</dbReference>
<keyword evidence="6 7" id="KW-0961">Cell wall biogenesis/degradation</keyword>
<dbReference type="EMBL" id="CP053835">
    <property type="protein sequence ID" value="QKF78197.1"/>
    <property type="molecule type" value="Genomic_DNA"/>
</dbReference>
<dbReference type="GO" id="GO:0009252">
    <property type="term" value="P:peptidoglycan biosynthetic process"/>
    <property type="evidence" value="ECO:0007669"/>
    <property type="project" value="UniProtKB-KW"/>
</dbReference>
<feature type="active site" description="Proton donor/acceptor" evidence="7">
    <location>
        <position position="155"/>
    </location>
</feature>
<gene>
    <name evidence="9" type="primary">pgp2</name>
    <name evidence="9" type="ORF">ADFLV_2187</name>
</gene>
<evidence type="ECO:0000313" key="10">
    <source>
        <dbReference type="Proteomes" id="UP000503313"/>
    </source>
</evidence>
<accession>A0AAE7BI13</accession>
<evidence type="ECO:0000256" key="4">
    <source>
        <dbReference type="ARBA" id="ARBA00022960"/>
    </source>
</evidence>
<organism evidence="9 10">
    <name type="scientific">Arcobacter defluvii</name>
    <dbReference type="NCBI Taxonomy" id="873191"/>
    <lineage>
        <taxon>Bacteria</taxon>
        <taxon>Pseudomonadati</taxon>
        <taxon>Campylobacterota</taxon>
        <taxon>Epsilonproteobacteria</taxon>
        <taxon>Campylobacterales</taxon>
        <taxon>Arcobacteraceae</taxon>
        <taxon>Arcobacter</taxon>
    </lineage>
</organism>
<dbReference type="PANTHER" id="PTHR36699:SF1">
    <property type="entry name" value="L,D-TRANSPEPTIDASE YAFK-RELATED"/>
    <property type="match status" value="1"/>
</dbReference>
<proteinExistence type="inferred from homology"/>
<dbReference type="CDD" id="cd16913">
    <property type="entry name" value="YkuD_like"/>
    <property type="match status" value="1"/>
</dbReference>
<dbReference type="Pfam" id="PF03734">
    <property type="entry name" value="YkuD"/>
    <property type="match status" value="1"/>
</dbReference>
<evidence type="ECO:0000259" key="8">
    <source>
        <dbReference type="PROSITE" id="PS52029"/>
    </source>
</evidence>
<reference evidence="9 10" key="1">
    <citation type="submission" date="2020-05" db="EMBL/GenBank/DDBJ databases">
        <title>Complete genome sequencing of Campylobacter and Arcobacter type strains.</title>
        <authorList>
            <person name="Miller W.G."/>
            <person name="Yee E."/>
        </authorList>
    </citation>
    <scope>NUCLEOTIDE SEQUENCE [LARGE SCALE GENOMIC DNA]</scope>
    <source>
        <strain evidence="9 10">LMG 25694</strain>
    </source>
</reference>
<dbReference type="InterPro" id="IPR056203">
    <property type="entry name" value="Cds6_C"/>
</dbReference>
<evidence type="ECO:0000256" key="5">
    <source>
        <dbReference type="ARBA" id="ARBA00022984"/>
    </source>
</evidence>
<dbReference type="Proteomes" id="UP000503313">
    <property type="component" value="Chromosome"/>
</dbReference>
<keyword evidence="4 7" id="KW-0133">Cell shape</keyword>
<dbReference type="GO" id="GO:0008360">
    <property type="term" value="P:regulation of cell shape"/>
    <property type="evidence" value="ECO:0007669"/>
    <property type="project" value="UniProtKB-UniRule"/>
</dbReference>
<evidence type="ECO:0000256" key="1">
    <source>
        <dbReference type="ARBA" id="ARBA00004752"/>
    </source>
</evidence>
<dbReference type="SUPFAM" id="SSF54427">
    <property type="entry name" value="NTF2-like"/>
    <property type="match status" value="1"/>
</dbReference>
<comment type="similarity">
    <text evidence="2">Belongs to the YkuD family.</text>
</comment>
<dbReference type="InterPro" id="IPR038063">
    <property type="entry name" value="Transpep_catalytic_dom"/>
</dbReference>
<evidence type="ECO:0000256" key="7">
    <source>
        <dbReference type="PROSITE-ProRule" id="PRU01373"/>
    </source>
</evidence>
<dbReference type="GO" id="GO:0016740">
    <property type="term" value="F:transferase activity"/>
    <property type="evidence" value="ECO:0007669"/>
    <property type="project" value="UniProtKB-KW"/>
</dbReference>
<dbReference type="GO" id="GO:0004180">
    <property type="term" value="F:carboxypeptidase activity"/>
    <property type="evidence" value="ECO:0007669"/>
    <property type="project" value="UniProtKB-ARBA"/>
</dbReference>
<protein>
    <submittedName>
        <fullName evidence="9">Peptidoglycan peptidase 2</fullName>
    </submittedName>
</protein>
<evidence type="ECO:0000256" key="3">
    <source>
        <dbReference type="ARBA" id="ARBA00022679"/>
    </source>
</evidence>
<dbReference type="GO" id="GO:0071555">
    <property type="term" value="P:cell wall organization"/>
    <property type="evidence" value="ECO:0007669"/>
    <property type="project" value="UniProtKB-UniRule"/>
</dbReference>
<keyword evidence="10" id="KW-1185">Reference proteome</keyword>
<dbReference type="InterPro" id="IPR032710">
    <property type="entry name" value="NTF2-like_dom_sf"/>
</dbReference>
<dbReference type="RefSeq" id="WP_014474846.1">
    <property type="nucleotide sequence ID" value="NZ_CP053835.1"/>
</dbReference>
<feature type="domain" description="L,D-TPase catalytic" evidence="8">
    <location>
        <begin position="64"/>
        <end position="194"/>
    </location>
</feature>
<sequence length="319" mass="37463">MFKFVFFVFIAFNMYANDLVNVYRFEGISAVEKVIENSLKDVNYWKNYLENKNVDYGYYEYKKYVILTQKEQTEMSLYEIVNNDYKLVLRNSVIVGENSGDKYTEGDKKTPEGAYELIEKKSQVDQFYGPFALVTSYPNSFDKSLDKKGSGIWIHGMPFDGDREKFTKGCIALDNTELENLEKNIDYKKTILLTSEGDFPKASKDDVALILSSIYKWKDAWKYSKIEDYLSFYSKDFKRADKSNFNQFRDYKEQIFAKNESKTINFSNIDISPYPNSLGKKMYKVLMDEEYLSPSVRFYGKKELFFEVANNELKILSED</sequence>
<keyword evidence="3" id="KW-0808">Transferase</keyword>
<dbReference type="KEGG" id="adz:ADFLV_2187"/>
<evidence type="ECO:0000256" key="2">
    <source>
        <dbReference type="ARBA" id="ARBA00005992"/>
    </source>
</evidence>
<dbReference type="PROSITE" id="PS52029">
    <property type="entry name" value="LD_TPASE"/>
    <property type="match status" value="1"/>
</dbReference>
<dbReference type="SUPFAM" id="SSF141523">
    <property type="entry name" value="L,D-transpeptidase catalytic domain-like"/>
    <property type="match status" value="1"/>
</dbReference>
<comment type="pathway">
    <text evidence="1 7">Cell wall biogenesis; peptidoglycan biosynthesis.</text>
</comment>
<feature type="active site" description="Nucleophile" evidence="7">
    <location>
        <position position="170"/>
    </location>
</feature>
<keyword evidence="5 7" id="KW-0573">Peptidoglycan synthesis</keyword>
<evidence type="ECO:0000256" key="6">
    <source>
        <dbReference type="ARBA" id="ARBA00023316"/>
    </source>
</evidence>
<name>A0AAE7BI13_9BACT</name>
<dbReference type="Gene3D" id="2.40.440.10">
    <property type="entry name" value="L,D-transpeptidase catalytic domain-like"/>
    <property type="match status" value="1"/>
</dbReference>
<dbReference type="InterPro" id="IPR005490">
    <property type="entry name" value="LD_TPept_cat_dom"/>
</dbReference>